<feature type="transmembrane region" description="Helical" evidence="1">
    <location>
        <begin position="67"/>
        <end position="84"/>
    </location>
</feature>
<reference evidence="2" key="2">
    <citation type="submission" date="2023-08" db="EMBL/GenBank/DDBJ databases">
        <title>Identification and characterization of horizontal gene transfer across gut microbiota members of farm animals based on homology search.</title>
        <authorList>
            <person name="Schwarzerova J."/>
            <person name="Nykrynova M."/>
            <person name="Jureckova K."/>
            <person name="Cejkova D."/>
            <person name="Rychlik I."/>
        </authorList>
    </citation>
    <scope>NUCLEOTIDE SEQUENCE</scope>
    <source>
        <strain evidence="2">ET15</strain>
    </source>
</reference>
<dbReference type="AlphaFoldDB" id="A0AAW7JKR6"/>
<feature type="transmembrane region" description="Helical" evidence="1">
    <location>
        <begin position="6"/>
        <end position="29"/>
    </location>
</feature>
<name>A0AAW7JKR6_9BACT</name>
<dbReference type="Proteomes" id="UP001168478">
    <property type="component" value="Unassembled WGS sequence"/>
</dbReference>
<reference evidence="2" key="1">
    <citation type="submission" date="2023-06" db="EMBL/GenBank/DDBJ databases">
        <authorList>
            <person name="Zeman M."/>
            <person name="Kubasova T."/>
            <person name="Jahodarova E."/>
            <person name="Nykrynova M."/>
            <person name="Rychlik I."/>
        </authorList>
    </citation>
    <scope>NUCLEOTIDE SEQUENCE</scope>
    <source>
        <strain evidence="2">ET15</strain>
    </source>
</reference>
<comment type="caution">
    <text evidence="2">The sequence shown here is derived from an EMBL/GenBank/DDBJ whole genome shotgun (WGS) entry which is preliminary data.</text>
</comment>
<dbReference type="EMBL" id="JAUEIF010000009">
    <property type="protein sequence ID" value="MDN0025829.1"/>
    <property type="molecule type" value="Genomic_DNA"/>
</dbReference>
<feature type="transmembrane region" description="Helical" evidence="1">
    <location>
        <begin position="96"/>
        <end position="125"/>
    </location>
</feature>
<evidence type="ECO:0000313" key="3">
    <source>
        <dbReference type="Proteomes" id="UP001168478"/>
    </source>
</evidence>
<evidence type="ECO:0000256" key="1">
    <source>
        <dbReference type="SAM" id="Phobius"/>
    </source>
</evidence>
<sequence>MIHLVLISVIILAPWFLYKSPSCRMILFYQRMSYSTHCRLFYSKILLLTLIIFHFVCYWMKPGEYGVMLSTVLVFYLFSAKRTLALINGIRNSRGVMVFVFTIALALLFTPHMYSLGVTLGYILLATGFYPSSLLEGEKPSHKEFATYQDFQDDIIRNYYS</sequence>
<protein>
    <submittedName>
        <fullName evidence="2">Uncharacterized protein</fullName>
    </submittedName>
</protein>
<dbReference type="RefSeq" id="WP_289836583.1">
    <property type="nucleotide sequence ID" value="NZ_JAUEIF010000009.1"/>
</dbReference>
<feature type="transmembrane region" description="Helical" evidence="1">
    <location>
        <begin position="41"/>
        <end position="61"/>
    </location>
</feature>
<gene>
    <name evidence="2" type="ORF">QVN84_09915</name>
</gene>
<organism evidence="2 3">
    <name type="scientific">Leyella lascolaii</name>
    <dbReference type="NCBI Taxonomy" id="1776379"/>
    <lineage>
        <taxon>Bacteria</taxon>
        <taxon>Pseudomonadati</taxon>
        <taxon>Bacteroidota</taxon>
        <taxon>Bacteroidia</taxon>
        <taxon>Bacteroidales</taxon>
        <taxon>Prevotellaceae</taxon>
        <taxon>Leyella</taxon>
    </lineage>
</organism>
<evidence type="ECO:0000313" key="2">
    <source>
        <dbReference type="EMBL" id="MDN0025829.1"/>
    </source>
</evidence>
<keyword evidence="1" id="KW-1133">Transmembrane helix</keyword>
<accession>A0AAW7JKR6</accession>
<keyword evidence="1" id="KW-0812">Transmembrane</keyword>
<proteinExistence type="predicted"/>
<keyword evidence="1" id="KW-0472">Membrane</keyword>